<dbReference type="InterPro" id="IPR050358">
    <property type="entry name" value="RSE1/DDB1/CFT1"/>
</dbReference>
<protein>
    <submittedName>
        <fullName evidence="1">Uncharacterized protein</fullName>
    </submittedName>
</protein>
<dbReference type="AlphaFoldDB" id="A0A1X2GSR7"/>
<feature type="non-terminal residue" evidence="1">
    <location>
        <position position="1"/>
    </location>
</feature>
<comment type="caution">
    <text evidence="1">The sequence shown here is derived from an EMBL/GenBank/DDBJ whole genome shotgun (WGS) entry which is preliminary data.</text>
</comment>
<sequence>QDRIDIFIMHQSMSRTHFEPVAGTAAIEEPGIIWHLDFLHTESQTWDRILMAAVVYSDLDRTCRIILYCIDASIPHNPTVELIGRLPMNQKMTLPVLFFSLPFLPEASVLVTEETISVIGANDIACGNVFYPSDICTAYSFSANPASHRLLLGTAEGALLQLDLEKLDAIELSFLAMVNPIGQHMQSFGFTTLLNDDGSSSNVDFVFCCGESADSQLLGITLDEVIVLQSLVNRAPLTDAADTATQCQTAQMIVCSGQNEHGSLRTISYDCDSVVLANTGTSWKG</sequence>
<dbReference type="OrthoDB" id="20774at2759"/>
<gene>
    <name evidence="1" type="ORF">DM01DRAFT_265393</name>
</gene>
<keyword evidence="2" id="KW-1185">Reference proteome</keyword>
<dbReference type="EMBL" id="MCGT01000004">
    <property type="protein sequence ID" value="ORX60522.1"/>
    <property type="molecule type" value="Genomic_DNA"/>
</dbReference>
<dbReference type="Gene3D" id="2.130.10.10">
    <property type="entry name" value="YVTN repeat-like/Quinoprotein amine dehydrogenase"/>
    <property type="match status" value="2"/>
</dbReference>
<accession>A0A1X2GSR7</accession>
<dbReference type="Proteomes" id="UP000242146">
    <property type="component" value="Unassembled WGS sequence"/>
</dbReference>
<proteinExistence type="predicted"/>
<dbReference type="STRING" id="101127.A0A1X2GSR7"/>
<organism evidence="1 2">
    <name type="scientific">Hesseltinella vesiculosa</name>
    <dbReference type="NCBI Taxonomy" id="101127"/>
    <lineage>
        <taxon>Eukaryota</taxon>
        <taxon>Fungi</taxon>
        <taxon>Fungi incertae sedis</taxon>
        <taxon>Mucoromycota</taxon>
        <taxon>Mucoromycotina</taxon>
        <taxon>Mucoromycetes</taxon>
        <taxon>Mucorales</taxon>
        <taxon>Cunninghamellaceae</taxon>
        <taxon>Hesseltinella</taxon>
    </lineage>
</organism>
<dbReference type="PANTHER" id="PTHR10644">
    <property type="entry name" value="DNA REPAIR/RNA PROCESSING CPSF FAMILY"/>
    <property type="match status" value="1"/>
</dbReference>
<dbReference type="InterPro" id="IPR015943">
    <property type="entry name" value="WD40/YVTN_repeat-like_dom_sf"/>
</dbReference>
<reference evidence="1 2" key="1">
    <citation type="submission" date="2016-07" db="EMBL/GenBank/DDBJ databases">
        <title>Pervasive Adenine N6-methylation of Active Genes in Fungi.</title>
        <authorList>
            <consortium name="DOE Joint Genome Institute"/>
            <person name="Mondo S.J."/>
            <person name="Dannebaum R.O."/>
            <person name="Kuo R.C."/>
            <person name="Labutti K."/>
            <person name="Haridas S."/>
            <person name="Kuo A."/>
            <person name="Salamov A."/>
            <person name="Ahrendt S.R."/>
            <person name="Lipzen A."/>
            <person name="Sullivan W."/>
            <person name="Andreopoulos W.B."/>
            <person name="Clum A."/>
            <person name="Lindquist E."/>
            <person name="Daum C."/>
            <person name="Ramamoorthy G.K."/>
            <person name="Gryganskyi A."/>
            <person name="Culley D."/>
            <person name="Magnuson J.K."/>
            <person name="James T.Y."/>
            <person name="O'Malley M.A."/>
            <person name="Stajich J.E."/>
            <person name="Spatafora J.W."/>
            <person name="Visel A."/>
            <person name="Grigoriev I.V."/>
        </authorList>
    </citation>
    <scope>NUCLEOTIDE SEQUENCE [LARGE SCALE GENOMIC DNA]</scope>
    <source>
        <strain evidence="1 2">NRRL 3301</strain>
    </source>
</reference>
<evidence type="ECO:0000313" key="1">
    <source>
        <dbReference type="EMBL" id="ORX60522.1"/>
    </source>
</evidence>
<name>A0A1X2GSR7_9FUNG</name>
<evidence type="ECO:0000313" key="2">
    <source>
        <dbReference type="Proteomes" id="UP000242146"/>
    </source>
</evidence>